<feature type="coiled-coil region" evidence="1">
    <location>
        <begin position="499"/>
        <end position="596"/>
    </location>
</feature>
<feature type="compositionally biased region" description="Basic and acidic residues" evidence="2">
    <location>
        <begin position="3186"/>
        <end position="3195"/>
    </location>
</feature>
<feature type="region of interest" description="Disordered" evidence="2">
    <location>
        <begin position="3278"/>
        <end position="3308"/>
    </location>
</feature>
<keyword evidence="3" id="KW-0812">Transmembrane</keyword>
<feature type="compositionally biased region" description="Basic and acidic residues" evidence="2">
    <location>
        <begin position="2061"/>
        <end position="2071"/>
    </location>
</feature>
<feature type="coiled-coil region" evidence="1">
    <location>
        <begin position="3415"/>
        <end position="3532"/>
    </location>
</feature>
<feature type="coiled-coil region" evidence="1">
    <location>
        <begin position="1371"/>
        <end position="1485"/>
    </location>
</feature>
<feature type="region of interest" description="Disordered" evidence="2">
    <location>
        <begin position="3025"/>
        <end position="3049"/>
    </location>
</feature>
<feature type="transmembrane region" description="Helical" evidence="3">
    <location>
        <begin position="2000"/>
        <end position="2020"/>
    </location>
</feature>
<dbReference type="PANTHER" id="PTHR23159">
    <property type="entry name" value="CENTROSOMAL PROTEIN 2"/>
    <property type="match status" value="1"/>
</dbReference>
<feature type="region of interest" description="Disordered" evidence="2">
    <location>
        <begin position="1107"/>
        <end position="1137"/>
    </location>
</feature>
<feature type="compositionally biased region" description="Acidic residues" evidence="2">
    <location>
        <begin position="3932"/>
        <end position="3948"/>
    </location>
</feature>
<feature type="coiled-coil region" evidence="1">
    <location>
        <begin position="3699"/>
        <end position="3726"/>
    </location>
</feature>
<feature type="compositionally biased region" description="Acidic residues" evidence="2">
    <location>
        <begin position="3904"/>
        <end position="3915"/>
    </location>
</feature>
<feature type="transmembrane region" description="Helical" evidence="3">
    <location>
        <begin position="1962"/>
        <end position="1979"/>
    </location>
</feature>
<keyword evidence="5" id="KW-1185">Reference proteome</keyword>
<organism evidence="4 5">
    <name type="scientific">Aureobasidium melanogenum</name>
    <name type="common">Aureobasidium pullulans var. melanogenum</name>
    <dbReference type="NCBI Taxonomy" id="46634"/>
    <lineage>
        <taxon>Eukaryota</taxon>
        <taxon>Fungi</taxon>
        <taxon>Dikarya</taxon>
        <taxon>Ascomycota</taxon>
        <taxon>Pezizomycotina</taxon>
        <taxon>Dothideomycetes</taxon>
        <taxon>Dothideomycetidae</taxon>
        <taxon>Dothideales</taxon>
        <taxon>Saccotheciaceae</taxon>
        <taxon>Aureobasidium</taxon>
    </lineage>
</organism>
<feature type="coiled-coil region" evidence="1">
    <location>
        <begin position="818"/>
        <end position="925"/>
    </location>
</feature>
<feature type="region of interest" description="Disordered" evidence="2">
    <location>
        <begin position="2033"/>
        <end position="2052"/>
    </location>
</feature>
<feature type="compositionally biased region" description="Polar residues" evidence="2">
    <location>
        <begin position="291"/>
        <end position="302"/>
    </location>
</feature>
<evidence type="ECO:0000256" key="1">
    <source>
        <dbReference type="SAM" id="Coils"/>
    </source>
</evidence>
<feature type="region of interest" description="Disordered" evidence="2">
    <location>
        <begin position="3814"/>
        <end position="3847"/>
    </location>
</feature>
<feature type="region of interest" description="Disordered" evidence="2">
    <location>
        <begin position="1"/>
        <end position="192"/>
    </location>
</feature>
<keyword evidence="3" id="KW-1133">Transmembrane helix</keyword>
<feature type="compositionally biased region" description="Basic and acidic residues" evidence="2">
    <location>
        <begin position="155"/>
        <end position="176"/>
    </location>
</feature>
<feature type="region of interest" description="Disordered" evidence="2">
    <location>
        <begin position="262"/>
        <end position="315"/>
    </location>
</feature>
<proteinExistence type="predicted"/>
<feature type="compositionally biased region" description="Basic and acidic residues" evidence="2">
    <location>
        <begin position="2914"/>
        <end position="2929"/>
    </location>
</feature>
<comment type="caution">
    <text evidence="4">The sequence shown here is derived from an EMBL/GenBank/DDBJ whole genome shotgun (WGS) entry which is preliminary data.</text>
</comment>
<feature type="region of interest" description="Disordered" evidence="2">
    <location>
        <begin position="2061"/>
        <end position="2091"/>
    </location>
</feature>
<feature type="compositionally biased region" description="Polar residues" evidence="2">
    <location>
        <begin position="2947"/>
        <end position="2964"/>
    </location>
</feature>
<feature type="region of interest" description="Disordered" evidence="2">
    <location>
        <begin position="1812"/>
        <end position="1872"/>
    </location>
</feature>
<feature type="compositionally biased region" description="Pro residues" evidence="2">
    <location>
        <begin position="3815"/>
        <end position="3826"/>
    </location>
</feature>
<feature type="region of interest" description="Disordered" evidence="2">
    <location>
        <begin position="3178"/>
        <end position="3215"/>
    </location>
</feature>
<feature type="compositionally biased region" description="Polar residues" evidence="2">
    <location>
        <begin position="3040"/>
        <end position="3049"/>
    </location>
</feature>
<feature type="region of interest" description="Disordered" evidence="2">
    <location>
        <begin position="2901"/>
        <end position="2964"/>
    </location>
</feature>
<dbReference type="Proteomes" id="UP000729357">
    <property type="component" value="Unassembled WGS sequence"/>
</dbReference>
<accession>A0A9P8G3C4</accession>
<feature type="compositionally biased region" description="Polar residues" evidence="2">
    <location>
        <begin position="3278"/>
        <end position="3307"/>
    </location>
</feature>
<evidence type="ECO:0000313" key="5">
    <source>
        <dbReference type="Proteomes" id="UP000729357"/>
    </source>
</evidence>
<evidence type="ECO:0000256" key="2">
    <source>
        <dbReference type="SAM" id="MobiDB-lite"/>
    </source>
</evidence>
<feature type="coiled-coil region" evidence="1">
    <location>
        <begin position="3571"/>
        <end position="3670"/>
    </location>
</feature>
<feature type="region of interest" description="Disordered" evidence="2">
    <location>
        <begin position="1607"/>
        <end position="1638"/>
    </location>
</feature>
<feature type="region of interest" description="Disordered" evidence="2">
    <location>
        <begin position="3738"/>
        <end position="3761"/>
    </location>
</feature>
<feature type="compositionally biased region" description="Basic and acidic residues" evidence="2">
    <location>
        <begin position="3916"/>
        <end position="3931"/>
    </location>
</feature>
<reference evidence="4" key="1">
    <citation type="journal article" date="2021" name="J Fungi (Basel)">
        <title>Virulence traits and population genomics of the black yeast Aureobasidium melanogenum.</title>
        <authorList>
            <person name="Cernosa A."/>
            <person name="Sun X."/>
            <person name="Gostincar C."/>
            <person name="Fang C."/>
            <person name="Gunde-Cimerman N."/>
            <person name="Song Z."/>
        </authorList>
    </citation>
    <scope>NUCLEOTIDE SEQUENCE</scope>
    <source>
        <strain evidence="4">EXF-9298</strain>
    </source>
</reference>
<evidence type="ECO:0000256" key="3">
    <source>
        <dbReference type="SAM" id="Phobius"/>
    </source>
</evidence>
<name>A0A9P8G3C4_AURME</name>
<dbReference type="EMBL" id="JAHFXS010000081">
    <property type="protein sequence ID" value="KAG9989450.1"/>
    <property type="molecule type" value="Genomic_DNA"/>
</dbReference>
<keyword evidence="1" id="KW-0175">Coiled coil</keyword>
<feature type="compositionally biased region" description="Acidic residues" evidence="2">
    <location>
        <begin position="3196"/>
        <end position="3210"/>
    </location>
</feature>
<feature type="compositionally biased region" description="Low complexity" evidence="2">
    <location>
        <begin position="2294"/>
        <end position="2305"/>
    </location>
</feature>
<feature type="compositionally biased region" description="Pro residues" evidence="2">
    <location>
        <begin position="267"/>
        <end position="276"/>
    </location>
</feature>
<feature type="compositionally biased region" description="Low complexity" evidence="2">
    <location>
        <begin position="1112"/>
        <end position="1128"/>
    </location>
</feature>
<feature type="coiled-coil region" evidence="1">
    <location>
        <begin position="2668"/>
        <end position="2799"/>
    </location>
</feature>
<protein>
    <submittedName>
        <fullName evidence="4">Uncharacterized protein</fullName>
    </submittedName>
</protein>
<evidence type="ECO:0000313" key="4">
    <source>
        <dbReference type="EMBL" id="KAG9989450.1"/>
    </source>
</evidence>
<feature type="coiled-coil region" evidence="1">
    <location>
        <begin position="1192"/>
        <end position="1226"/>
    </location>
</feature>
<feature type="non-terminal residue" evidence="4">
    <location>
        <position position="1"/>
    </location>
</feature>
<feature type="compositionally biased region" description="Basic and acidic residues" evidence="2">
    <location>
        <begin position="2081"/>
        <end position="2091"/>
    </location>
</feature>
<feature type="region of interest" description="Disordered" evidence="2">
    <location>
        <begin position="3904"/>
        <end position="3974"/>
    </location>
</feature>
<feature type="coiled-coil region" evidence="1">
    <location>
        <begin position="1293"/>
        <end position="1346"/>
    </location>
</feature>
<keyword evidence="3" id="KW-0472">Membrane</keyword>
<reference evidence="4" key="2">
    <citation type="submission" date="2021-08" db="EMBL/GenBank/DDBJ databases">
        <authorList>
            <person name="Gostincar C."/>
            <person name="Sun X."/>
            <person name="Song Z."/>
            <person name="Gunde-Cimerman N."/>
        </authorList>
    </citation>
    <scope>NUCLEOTIDE SEQUENCE</scope>
    <source>
        <strain evidence="4">EXF-9298</strain>
    </source>
</reference>
<feature type="coiled-coil region" evidence="1">
    <location>
        <begin position="2993"/>
        <end position="3020"/>
    </location>
</feature>
<sequence>MADQGDQTPRSGSNEQASEQEPVTPSPPGIVITPAEGSANDEEVKSSNDLLQVSHDTEDDGALPKVRSEPIADIETESEEKPLVSPEDDEFEVSGEVLERPVSPIDDEEEDEQSVTSSRFSESDSDEEETRGRARRSSRDRDMSPSRTLTTRFASQEHIEKETSERRRSKEGLGKGERRHPTKSKSPLAIKSITRDGEAVVVTSPTHGTITITDPKVVEELADGQLTLPPVNEALDISQDAQDAIERAFEKQEILKIAEFYKNGPKHTPPPVPARPDSPQFGMSTGDAEATLQSNNPSSQHTKLPGVSAPAETGTLHRRTASKELSGQFLMQKRYDMIHGDLRRLGVNPAHRIGGWTKYDLWSFIRAQDNKILSIAEVLHKNNLQSDIEGMITLQDERRFARIEIERIKSEFELQTIANEQRVAELETELVNAEAENERLLAMQTMDQSREAILTSPVKLSPEANEALAKVEKHVEHINTKHEEVCKGMDQLRSQLDLTQQLQADNNELRHNMELLENQVDFNDHQNEKLRHRMDEQELENDRITKAYKVLQKENAQLKTRVQNLQDARNHTEVENAELKTQLDLCQNAKSELEEDKLVAAQPRVELVDSFFSTKGVGSEEESKSLRDSNLSLSGKVSTLERLLTCTREESVKFKELYNAAEEQRVWSLAHYATVREPWPIATRETIAQLIVTVVNDNRKPVEESSKPADAALNGRPARDLQFELTGLVEDAPLPGLLTKDQVVSWFAAGMGLPKIFEEIRTLGLQLDKETEQEILRVLIEQGLCYGNYDVFSTFVFADKPFSRKEFIARQTDMITVMDELEVRMLKTETDLKLAQDKVTELEHTDREQAIKLEEQDHDLKQARQALETFENYHGNPEGALEELIELRTAHANLREELKEVEEANEELQDQVAYYEKEIVKARSESESLGFAGVSSTDQETCNVLAHQDLEARTHDLEKQNQELVAYSRDQEVAAAQMPDSPACPNCYKMRRTIEALHKKLREQKRQAVEARENPGSPIYPPGSSPSSAAEASAASYCDNCAYTSKQLGDAKFQNRALEEKLRFHKNEVRGCNYETDEARRDLDEANEQLQKTQTDLADAQKEILRLRSEESSSSPSSTSTAPTSTDESSARDSGKDDRIKELEALLEKSQQSLSEKINDRLTGHWGAQKLAAPPADKEDDMWDSFDIEGNASKLAAEKTQLEEQVTALQKNLNMFEAAAKIWEDEANVTASQIENAESVALHARIENLQRQVEVIPGLEETISTLVEEKKNLIDTIEYLGGDKRPECCLATRTELQKEIDAHAATRNELEEAVDAAATNTNNGTSEEVKQELKKVQQELREATRAHALYVTTENSRYADLMVTKSDGDPCKDVRDELEALKIEHADMEDALRTASVENENTKRLLKQARIQGSRIKTTGDANVEDPCKDIRDELETTKTRLTELQTLLDEDKAKKPASPSAQQYGDLVQQIRELEEQITKTRGAHNAQAKIEKLVQRVRDDAVKIAELQFEIGKLEAISKVYVLAGDRHGPPENDHECKDTIMKLIAAQTKLKGLVDDYRLDAPAKKAEPVDEKKSEPVKEKKEEPKSFIRDVFGIFKKFTLQPDPTAESAVSSPVEAPKAEEPQTTKLEAGSENDPCSMYKKQLKDVQKQVDAFEMLTLFKGKFLREQEIVERKDKENMQLKNKLEIVLNDAPISLRKRLTEALEANRRQANIIGCNEIVAAQHHKEMTALRKKLEILLKPDQVMKDLMTENLELEKTLDKVQGKFFKANLESGKKLNFLGRQLSELYAEKNDWHDSKTELTKGFWKPAEEAKNSKTVESSEGAEAKTSESASKTPESASKTTESASKKIESAPKTANYETGEDFRGTAENPWPKITYDCWPQPPPRLQKTFDDMYDANEKLYNNPVYVLKDRVPNHPKPDITGLWNEVQNTRWKLTEPKKQPWYRTASKKFNQYTENEYFLPAVWAVMLVLEHLGYNHYILPTLDFIFGHERGPHSFMIRWASLIFLFFLIYTFWLWHQLRGIFGKRNGGDDGDDDSSDQPPKDDPCKDVKKELADTKAELDKAKGSSDKGNSNKGHSNKDNSDPCKDIRNKLATTTAKLNDAQAQLNGEKSVIDWKNDKRSNSQWQQLKNTKFWKVAGIPGPRSSNAVTFEEFQRNGAAGVSSEPSVQFASQIGSRSGSAPPPYGLEPTVEDFDLAAHLPDYEYQSESEYPTPEVDAWVDSDDVPATEELGSKSAATGINDAAATDYASPFDFTTFFLPAEADLSGLGAAAGLFDLGADTDFTVSKMRDGATSGSESTASADVPKVDSSIQKTPSEWIADLNAEMAKDPTLKQPAQLPFTYPSTDSTTMSYVDFVQNRLAAPQSANNNPIWLSPFRGGDGTFEPKTPPTREARRYHDEFIQRRQAGQVCCKVDYDEQIARMLLNPDPSALGTPKVCTHRPLGRHGADDFGSPYARPRRLATNPSHNTVAAPYAPDQSTLASAWRNYLRKHPHLRRFVAGRYPWKLSPAKPGSVNLRENSRQRRIMAKAYGVKFPSHGDLTAWHAAHALLPPSDRDLKDVDEQHKGFKQIPEELRGMSGAAAAVPNGSALGGPEAKAKASGIFSQIPDHLRTPEVIAAFAASADGVCGTQPPAAFSQIPDHLRNFRVGAARVPVFNTSGRWPDPCKDVKERLAKAQRELDLLMSRDECAEVRKRVKELYEELQAKTVLYDPVREQLTRVEAELAEEKKEHEAAKQKVALADPKTIKTNEQQKADAKAQQAALEEAEQRITAAQAQIDQSRRRADEFRRALEFEKSRRLIAPSVEAENVVPLSDDMTWRRFLITLALSVLGAFYVFPYTTLGQMPMYQDSALSVSEILWYDTIESTRGYHGLIITLGGIILVMLLIGAAKLASADRGVNPYPDFGDDGNNGGDDKKDNFDNKGDGKKGTSPKRPLSFFLPPSHLSPASKSPRGFQTTRQQTWKHSYISSVSTEPTAGTSAGVKTNDISPYCKELEDRVERLERELLAARTKVSAFTQSAISSIDLRPQAGPRADQKRQNLAHSAISSVSSAPQAVNAAAENVEQKVESTASEGIGLWNKITGLLTQTTFTTAASSPAKTIDGSTENKDLRAELDKVKKELEDARKEIAANKKQPEAKVEAWDTVETSNDDWLDPCKHVNEELERVKQQLKEARVESRWLRKQKEKAERKRDGADVDGEDEGNDGDVDDYPPPGSLEMKFIAEDVVKMREQQLEQAARDLESCHEANVALRKRFYDERDGWEAERKRVEELKQAAASRQTLSTSAQTSPVKIETTPSGKSDIQASSDGIDHTECHKRMNNLMTQRDQLRDDRAEADMKCRDAESQARQLRDEIAVLNTKIQGLERGLGAAVKENDHYKGMYNRGADHGMCLRGGKREILEKRIADFEKDGDQRVAEHEETIKNLKNMMQGLKKDAEKRQNIAESRKLEAQQLRNQLGDEQMRSRGLMTRLKDAVAKEKKAVEHLENVRTQLSECEEARNQVNEDQFAPERLDIAIREAKDAKDQLDRWVNQIELNKTRVPENVSSDPEVAKLQRFLFERTTYIELLIYQKKRVEENLEWYRNRLERAFQAEDHEQCQAMERLYKQQAEMAEDARKEAADKNQEMWYQVLEERTKTYHAKEEKEVAEKRVEELEKEKEALAKQLEEKTKVCPPETADDGEDSASSEVAPKALRDARLATRLAEAESRKLKLERDRLARENALLTQRLERKIDTLEHSSESKIRGALPPTPISTDPTNKIKKQRPADIITSFENLEDPFYDGLVTGGITSRLPKFNPNRLLDILGHPRSLYTPRRAPIPTPEPPYPSFEPLTPEGRRRSAERMISDPEREKALAEERAYLAAVRAVEFEFEEQRSDEYALFYTLLRGRLNIPVRDVMARLERVFEEEEEEKEDEGEEKNTENENRENEKKDEGEDEGEESSDSSLDDEEFNKRYNMTPTLLPRNRRTPKGVYHSP</sequence>
<feature type="compositionally biased region" description="Basic and acidic residues" evidence="2">
    <location>
        <begin position="3833"/>
        <end position="3847"/>
    </location>
</feature>
<feature type="coiled-coil region" evidence="1">
    <location>
        <begin position="3319"/>
        <end position="3367"/>
    </location>
</feature>
<gene>
    <name evidence="4" type="ORF">KCU98_g1879</name>
</gene>
<feature type="region of interest" description="Disordered" evidence="2">
    <location>
        <begin position="1006"/>
        <end position="1031"/>
    </location>
</feature>
<feature type="transmembrane region" description="Helical" evidence="3">
    <location>
        <begin position="2820"/>
        <end position="2838"/>
    </location>
</feature>
<dbReference type="PANTHER" id="PTHR23159:SF31">
    <property type="entry name" value="CENTROSOME-ASSOCIATED PROTEIN CEP250 ISOFORM X1"/>
    <property type="match status" value="1"/>
</dbReference>
<feature type="region of interest" description="Disordered" evidence="2">
    <location>
        <begin position="2374"/>
        <end position="2393"/>
    </location>
</feature>
<feature type="coiled-coil region" evidence="1">
    <location>
        <begin position="391"/>
        <end position="443"/>
    </location>
</feature>
<feature type="compositionally biased region" description="Low complexity" evidence="2">
    <location>
        <begin position="1831"/>
        <end position="1847"/>
    </location>
</feature>
<feature type="region of interest" description="Disordered" evidence="2">
    <location>
        <begin position="2291"/>
        <end position="2313"/>
    </location>
</feature>
<feature type="compositionally biased region" description="Polar residues" evidence="2">
    <location>
        <begin position="1"/>
        <end position="23"/>
    </location>
</feature>
<feature type="transmembrane region" description="Helical" evidence="3">
    <location>
        <begin position="2871"/>
        <end position="2891"/>
    </location>
</feature>